<evidence type="ECO:0000313" key="2">
    <source>
        <dbReference type="EMBL" id="PJO65901.1"/>
    </source>
</evidence>
<dbReference type="EMBL" id="JQIM01000009">
    <property type="protein sequence ID" value="KGX11065.1"/>
    <property type="molecule type" value="Genomic_DNA"/>
</dbReference>
<sequence>MNVQTLSGVLHAQELLFVSLIRVLPLETRQALADEFDRQIQLAETSRLEAPHDREAHDAFLAHVRKLLIRLESMA</sequence>
<protein>
    <submittedName>
        <fullName evidence="1">Uncharacterized protein</fullName>
    </submittedName>
</protein>
<comment type="caution">
    <text evidence="1">The sequence shown here is derived from an EMBL/GenBank/DDBJ whole genome shotgun (WGS) entry which is preliminary data.</text>
</comment>
<accession>A0A069B6I2</accession>
<name>A0A069B6I2_BURPE</name>
<dbReference type="AlphaFoldDB" id="A0A069B6I2"/>
<proteinExistence type="predicted"/>
<dbReference type="OMA" id="HSDRATH"/>
<dbReference type="Proteomes" id="UP000030475">
    <property type="component" value="Unassembled WGS sequence"/>
</dbReference>
<evidence type="ECO:0000313" key="1">
    <source>
        <dbReference type="EMBL" id="KGX11065.1"/>
    </source>
</evidence>
<dbReference type="EMBL" id="PHRB01000010">
    <property type="protein sequence ID" value="PJO65901.1"/>
    <property type="molecule type" value="Genomic_DNA"/>
</dbReference>
<dbReference type="GeneID" id="93062342"/>
<dbReference type="RefSeq" id="WP_004188780.1">
    <property type="nucleotide sequence ID" value="NZ_AP028072.1"/>
</dbReference>
<dbReference type="KEGG" id="but:X994_4379"/>
<reference evidence="1 3" key="1">
    <citation type="submission" date="2014-08" db="EMBL/GenBank/DDBJ databases">
        <authorList>
            <person name="Bunnell A."/>
            <person name="Chain P.S."/>
            <person name="Chertkov O."/>
            <person name="Currie B.J."/>
            <person name="Daligault H.E."/>
            <person name="Davenport K.W."/>
            <person name="Davis C."/>
            <person name="Gleasner C.D."/>
            <person name="Johnson S.L."/>
            <person name="Kaestli M."/>
            <person name="Koren S."/>
            <person name="Kunde Y.A."/>
            <person name="Mayo M."/>
            <person name="McMurry K.K."/>
            <person name="Price E.P."/>
            <person name="Reitenga K.G."/>
            <person name="Robison R."/>
            <person name="Rosovitz M.J."/>
            <person name="Sarovich D.S."/>
            <person name="Teshima H."/>
        </authorList>
    </citation>
    <scope>NUCLEOTIDE SEQUENCE [LARGE SCALE GENOMIC DNA]</scope>
    <source>
        <strain evidence="1 3">MSHR44</strain>
    </source>
</reference>
<dbReference type="Proteomes" id="UP000231878">
    <property type="component" value="Unassembled WGS sequence"/>
</dbReference>
<gene>
    <name evidence="2" type="ORF">CWD88_12245</name>
    <name evidence="1" type="ORF">Y036_4815</name>
</gene>
<reference evidence="2 4" key="2">
    <citation type="submission" date="2017-11" db="EMBL/GenBank/DDBJ databases">
        <title>Molecular characterization of Burkholderia pseudomallei and closely related isolates from Vietnam.</title>
        <authorList>
            <person name="Ustinov D.V."/>
            <person name="Antonov A.S."/>
            <person name="Avdusheva E.F."/>
            <person name="Shpak I.M."/>
            <person name="Zakharova I.B."/>
            <person name="Thi L.A."/>
            <person name="Teteryatnikova N."/>
            <person name="Lopasteyskaya Y.A."/>
            <person name="Kuzyutina J.A."/>
            <person name="Ngo T.N."/>
            <person name="Victorov D.V."/>
        </authorList>
    </citation>
    <scope>NUCLEOTIDE SEQUENCE [LARGE SCALE GENOMIC DNA]</scope>
    <source>
        <strain evidence="2 4">V1512</strain>
    </source>
</reference>
<evidence type="ECO:0000313" key="3">
    <source>
        <dbReference type="Proteomes" id="UP000030475"/>
    </source>
</evidence>
<dbReference type="OrthoDB" id="9106718at2"/>
<evidence type="ECO:0000313" key="4">
    <source>
        <dbReference type="Proteomes" id="UP000231878"/>
    </source>
</evidence>
<organism evidence="1 3">
    <name type="scientific">Burkholderia pseudomallei</name>
    <name type="common">Pseudomonas pseudomallei</name>
    <dbReference type="NCBI Taxonomy" id="28450"/>
    <lineage>
        <taxon>Bacteria</taxon>
        <taxon>Pseudomonadati</taxon>
        <taxon>Pseudomonadota</taxon>
        <taxon>Betaproteobacteria</taxon>
        <taxon>Burkholderiales</taxon>
        <taxon>Burkholderiaceae</taxon>
        <taxon>Burkholderia</taxon>
        <taxon>pseudomallei group</taxon>
    </lineage>
</organism>